<dbReference type="InParanoid" id="A0A177C1F1"/>
<sequence>MAYSDRDVTWTPPVSKDGSMCEGECNQGVLRIFQKTDTGDDPGRRAREGSIHGGCDGHMEVRWRDERVLGEPPPPDHTAGTGAGPRNGMSCQWPQATPPDDAAMVEEPFDDLARQETNHSAASPRCILFFACMKRLCDAARPMLARPTDQLLLAVLSLQSVTAQLVAPRAGRGRPPLLSSARPALGRNACQPSADPRGRSVTMAAGLHPSASPTISWSDIGDLAQVRSCSPSCHPQFAEGAQLLLSLTPPAQRHTHISGTRYPKRGLALLPHPYPHPSSPARPYYYTVWPPPWRVGPFLLRPSRLMLSHPNVAVPTLTSSQPTQPTPHASVSTPACTRPHLHPKTIVASDAVCGQPYLILLRSWGSITPSPTLPGSSTFLLRATVLSRFGYEPRRSTITFVILKRCHIGTPPAGSAQKHPRRNGPRISLRACQASEALRRLLFPLSGSIGCASDAR</sequence>
<feature type="region of interest" description="Disordered" evidence="1">
    <location>
        <begin position="316"/>
        <end position="336"/>
    </location>
</feature>
<accession>A0A177C1F1</accession>
<protein>
    <submittedName>
        <fullName evidence="2">Uncharacterized protein</fullName>
    </submittedName>
</protein>
<proteinExistence type="predicted"/>
<dbReference type="RefSeq" id="XP_018031838.1">
    <property type="nucleotide sequence ID" value="XM_018182170.1"/>
</dbReference>
<keyword evidence="3" id="KW-1185">Reference proteome</keyword>
<dbReference type="AlphaFoldDB" id="A0A177C1F1"/>
<feature type="compositionally biased region" description="Low complexity" evidence="1">
    <location>
        <begin position="316"/>
        <end position="327"/>
    </location>
</feature>
<dbReference type="Proteomes" id="UP000077069">
    <property type="component" value="Unassembled WGS sequence"/>
</dbReference>
<feature type="compositionally biased region" description="Basic and acidic residues" evidence="1">
    <location>
        <begin position="37"/>
        <end position="69"/>
    </location>
</feature>
<dbReference type="EMBL" id="KV441557">
    <property type="protein sequence ID" value="OAG01473.1"/>
    <property type="molecule type" value="Genomic_DNA"/>
</dbReference>
<feature type="non-terminal residue" evidence="2">
    <location>
        <position position="456"/>
    </location>
</feature>
<reference evidence="2 3" key="1">
    <citation type="submission" date="2016-05" db="EMBL/GenBank/DDBJ databases">
        <title>Comparative analysis of secretome profiles of manganese(II)-oxidizing ascomycete fungi.</title>
        <authorList>
            <consortium name="DOE Joint Genome Institute"/>
            <person name="Zeiner C.A."/>
            <person name="Purvine S.O."/>
            <person name="Zink E.M."/>
            <person name="Wu S."/>
            <person name="Pasa-Tolic L."/>
            <person name="Chaput D.L."/>
            <person name="Haridas S."/>
            <person name="Grigoriev I.V."/>
            <person name="Santelli C.M."/>
            <person name="Hansel C.M."/>
        </authorList>
    </citation>
    <scope>NUCLEOTIDE SEQUENCE [LARGE SCALE GENOMIC DNA]</scope>
    <source>
        <strain evidence="2 3">AP3s5-JAC2a</strain>
    </source>
</reference>
<evidence type="ECO:0000256" key="1">
    <source>
        <dbReference type="SAM" id="MobiDB-lite"/>
    </source>
</evidence>
<feature type="region of interest" description="Disordered" evidence="1">
    <location>
        <begin position="170"/>
        <end position="198"/>
    </location>
</feature>
<gene>
    <name evidence="2" type="ORF">CC84DRAFT_1208608</name>
</gene>
<feature type="region of interest" description="Disordered" evidence="1">
    <location>
        <begin position="35"/>
        <end position="103"/>
    </location>
</feature>
<evidence type="ECO:0000313" key="3">
    <source>
        <dbReference type="Proteomes" id="UP000077069"/>
    </source>
</evidence>
<evidence type="ECO:0000313" key="2">
    <source>
        <dbReference type="EMBL" id="OAG01473.1"/>
    </source>
</evidence>
<name>A0A177C1F1_9PLEO</name>
<dbReference type="GeneID" id="28765656"/>
<organism evidence="2 3">
    <name type="scientific">Paraphaeosphaeria sporulosa</name>
    <dbReference type="NCBI Taxonomy" id="1460663"/>
    <lineage>
        <taxon>Eukaryota</taxon>
        <taxon>Fungi</taxon>
        <taxon>Dikarya</taxon>
        <taxon>Ascomycota</taxon>
        <taxon>Pezizomycotina</taxon>
        <taxon>Dothideomycetes</taxon>
        <taxon>Pleosporomycetidae</taxon>
        <taxon>Pleosporales</taxon>
        <taxon>Massarineae</taxon>
        <taxon>Didymosphaeriaceae</taxon>
        <taxon>Paraphaeosphaeria</taxon>
    </lineage>
</organism>